<gene>
    <name evidence="2" type="ORF">EVAR_62898_1</name>
</gene>
<proteinExistence type="predicted"/>
<comment type="caution">
    <text evidence="2">The sequence shown here is derived from an EMBL/GenBank/DDBJ whole genome shotgun (WGS) entry which is preliminary data.</text>
</comment>
<name>A0A4C1Y8L5_EUMVA</name>
<organism evidence="2 3">
    <name type="scientific">Eumeta variegata</name>
    <name type="common">Bagworm moth</name>
    <name type="synonym">Eumeta japonica</name>
    <dbReference type="NCBI Taxonomy" id="151549"/>
    <lineage>
        <taxon>Eukaryota</taxon>
        <taxon>Metazoa</taxon>
        <taxon>Ecdysozoa</taxon>
        <taxon>Arthropoda</taxon>
        <taxon>Hexapoda</taxon>
        <taxon>Insecta</taxon>
        <taxon>Pterygota</taxon>
        <taxon>Neoptera</taxon>
        <taxon>Endopterygota</taxon>
        <taxon>Lepidoptera</taxon>
        <taxon>Glossata</taxon>
        <taxon>Ditrysia</taxon>
        <taxon>Tineoidea</taxon>
        <taxon>Psychidae</taxon>
        <taxon>Oiketicinae</taxon>
        <taxon>Eumeta</taxon>
    </lineage>
</organism>
<feature type="chain" id="PRO_5020032024" evidence="1">
    <location>
        <begin position="21"/>
        <end position="117"/>
    </location>
</feature>
<accession>A0A4C1Y8L5</accession>
<sequence>MCQILFIRLLANSLPQSVYVSDCGTRASSSPRWNSHRYHYRRRQRDDDVRDRQLNVLSEARSNCFNLTTKISGVPHLKGKKRSPYKITLLSVCQPVKNLFAQVRGWRYYEVAIVVKY</sequence>
<evidence type="ECO:0000313" key="3">
    <source>
        <dbReference type="Proteomes" id="UP000299102"/>
    </source>
</evidence>
<reference evidence="2 3" key="1">
    <citation type="journal article" date="2019" name="Commun. Biol.">
        <title>The bagworm genome reveals a unique fibroin gene that provides high tensile strength.</title>
        <authorList>
            <person name="Kono N."/>
            <person name="Nakamura H."/>
            <person name="Ohtoshi R."/>
            <person name="Tomita M."/>
            <person name="Numata K."/>
            <person name="Arakawa K."/>
        </authorList>
    </citation>
    <scope>NUCLEOTIDE SEQUENCE [LARGE SCALE GENOMIC DNA]</scope>
</reference>
<keyword evidence="1" id="KW-0732">Signal</keyword>
<evidence type="ECO:0000256" key="1">
    <source>
        <dbReference type="SAM" id="SignalP"/>
    </source>
</evidence>
<dbReference type="EMBL" id="BGZK01001116">
    <property type="protein sequence ID" value="GBP71653.1"/>
    <property type="molecule type" value="Genomic_DNA"/>
</dbReference>
<dbReference type="AlphaFoldDB" id="A0A4C1Y8L5"/>
<dbReference type="Proteomes" id="UP000299102">
    <property type="component" value="Unassembled WGS sequence"/>
</dbReference>
<evidence type="ECO:0000313" key="2">
    <source>
        <dbReference type="EMBL" id="GBP71653.1"/>
    </source>
</evidence>
<protein>
    <submittedName>
        <fullName evidence="2">Uncharacterized protein</fullName>
    </submittedName>
</protein>
<keyword evidence="3" id="KW-1185">Reference proteome</keyword>
<feature type="signal peptide" evidence="1">
    <location>
        <begin position="1"/>
        <end position="20"/>
    </location>
</feature>